<reference evidence="7 8" key="1">
    <citation type="submission" date="2018-12" db="EMBL/GenBank/DDBJ databases">
        <title>Flammeovirga pectinis sp. nov., isolated from the gut of the Korean scallop, Patinopecten yessoensis.</title>
        <authorList>
            <person name="Bae J.-W."/>
            <person name="Jeong Y.-S."/>
            <person name="Kang W."/>
        </authorList>
    </citation>
    <scope>NUCLEOTIDE SEQUENCE [LARGE SCALE GENOMIC DNA]</scope>
    <source>
        <strain evidence="7 8">L12M1</strain>
    </source>
</reference>
<keyword evidence="2" id="KW-0805">Transcription regulation</keyword>
<sequence>METELISVWNQMNDRLVNFVKGKTKDEELSKDIVQEVFLKVFSKIDTLKDKDKLVSWIYQITRNEIVSHFRQNKFEIPSDDFFQEKEFEEEDLKSEVIEYMHPMIGTLPPKYREALILSDIENMPQKELAKRLQISYSGAKSRVQRGRQMLRATYDKCCNITTDKYGEILECKPKKCDDNCD</sequence>
<dbReference type="InterPro" id="IPR013325">
    <property type="entry name" value="RNA_pol_sigma_r2"/>
</dbReference>
<dbReference type="InterPro" id="IPR007627">
    <property type="entry name" value="RNA_pol_sigma70_r2"/>
</dbReference>
<dbReference type="CDD" id="cd06171">
    <property type="entry name" value="Sigma70_r4"/>
    <property type="match status" value="1"/>
</dbReference>
<dbReference type="GO" id="GO:0016987">
    <property type="term" value="F:sigma factor activity"/>
    <property type="evidence" value="ECO:0007669"/>
    <property type="project" value="UniProtKB-KW"/>
</dbReference>
<evidence type="ECO:0000313" key="7">
    <source>
        <dbReference type="EMBL" id="AZQ62946.1"/>
    </source>
</evidence>
<dbReference type="PANTHER" id="PTHR43133">
    <property type="entry name" value="RNA POLYMERASE ECF-TYPE SIGMA FACTO"/>
    <property type="match status" value="1"/>
</dbReference>
<proteinExistence type="inferred from homology"/>
<dbReference type="KEGG" id="fll:EI427_12060"/>
<dbReference type="InterPro" id="IPR014284">
    <property type="entry name" value="RNA_pol_sigma-70_dom"/>
</dbReference>
<dbReference type="Pfam" id="PF08281">
    <property type="entry name" value="Sigma70_r4_2"/>
    <property type="match status" value="1"/>
</dbReference>
<protein>
    <submittedName>
        <fullName evidence="7">Sigma-70 family RNA polymerase sigma factor</fullName>
    </submittedName>
</protein>
<evidence type="ECO:0000256" key="1">
    <source>
        <dbReference type="ARBA" id="ARBA00010641"/>
    </source>
</evidence>
<dbReference type="Gene3D" id="1.10.10.10">
    <property type="entry name" value="Winged helix-like DNA-binding domain superfamily/Winged helix DNA-binding domain"/>
    <property type="match status" value="1"/>
</dbReference>
<dbReference type="InterPro" id="IPR039425">
    <property type="entry name" value="RNA_pol_sigma-70-like"/>
</dbReference>
<dbReference type="InterPro" id="IPR013324">
    <property type="entry name" value="RNA_pol_sigma_r3/r4-like"/>
</dbReference>
<organism evidence="7 8">
    <name type="scientific">Flammeovirga pectinis</name>
    <dbReference type="NCBI Taxonomy" id="2494373"/>
    <lineage>
        <taxon>Bacteria</taxon>
        <taxon>Pseudomonadati</taxon>
        <taxon>Bacteroidota</taxon>
        <taxon>Cytophagia</taxon>
        <taxon>Cytophagales</taxon>
        <taxon>Flammeovirgaceae</taxon>
        <taxon>Flammeovirga</taxon>
    </lineage>
</organism>
<dbReference type="SUPFAM" id="SSF88659">
    <property type="entry name" value="Sigma3 and sigma4 domains of RNA polymerase sigma factors"/>
    <property type="match status" value="1"/>
</dbReference>
<dbReference type="InterPro" id="IPR036388">
    <property type="entry name" value="WH-like_DNA-bd_sf"/>
</dbReference>
<dbReference type="RefSeq" id="WP_126614954.1">
    <property type="nucleotide sequence ID" value="NZ_CP034562.1"/>
</dbReference>
<name>A0A3S9P415_9BACT</name>
<keyword evidence="4" id="KW-0804">Transcription</keyword>
<dbReference type="Gene3D" id="1.10.1740.10">
    <property type="match status" value="1"/>
</dbReference>
<dbReference type="SUPFAM" id="SSF88946">
    <property type="entry name" value="Sigma2 domain of RNA polymerase sigma factors"/>
    <property type="match status" value="1"/>
</dbReference>
<dbReference type="GO" id="GO:0003677">
    <property type="term" value="F:DNA binding"/>
    <property type="evidence" value="ECO:0007669"/>
    <property type="project" value="InterPro"/>
</dbReference>
<dbReference type="AlphaFoldDB" id="A0A3S9P415"/>
<evidence type="ECO:0000259" key="6">
    <source>
        <dbReference type="Pfam" id="PF08281"/>
    </source>
</evidence>
<dbReference type="PANTHER" id="PTHR43133:SF62">
    <property type="entry name" value="RNA POLYMERASE SIGMA FACTOR SIGZ"/>
    <property type="match status" value="1"/>
</dbReference>
<evidence type="ECO:0000256" key="4">
    <source>
        <dbReference type="ARBA" id="ARBA00023163"/>
    </source>
</evidence>
<gene>
    <name evidence="7" type="ORF">EI427_12060</name>
</gene>
<accession>A0A3S9P415</accession>
<dbReference type="NCBIfam" id="TIGR02937">
    <property type="entry name" value="sigma70-ECF"/>
    <property type="match status" value="1"/>
</dbReference>
<dbReference type="Pfam" id="PF04542">
    <property type="entry name" value="Sigma70_r2"/>
    <property type="match status" value="1"/>
</dbReference>
<feature type="domain" description="RNA polymerase sigma-70 region 2" evidence="5">
    <location>
        <begin position="13"/>
        <end position="74"/>
    </location>
</feature>
<evidence type="ECO:0000256" key="3">
    <source>
        <dbReference type="ARBA" id="ARBA00023082"/>
    </source>
</evidence>
<dbReference type="Proteomes" id="UP000267268">
    <property type="component" value="Chromosome 1"/>
</dbReference>
<keyword evidence="8" id="KW-1185">Reference proteome</keyword>
<keyword evidence="3" id="KW-0731">Sigma factor</keyword>
<dbReference type="OrthoDB" id="9780326at2"/>
<dbReference type="EMBL" id="CP034562">
    <property type="protein sequence ID" value="AZQ62946.1"/>
    <property type="molecule type" value="Genomic_DNA"/>
</dbReference>
<comment type="similarity">
    <text evidence="1">Belongs to the sigma-70 factor family. ECF subfamily.</text>
</comment>
<feature type="domain" description="RNA polymerase sigma factor 70 region 4 type 2" evidence="6">
    <location>
        <begin position="104"/>
        <end position="151"/>
    </location>
</feature>
<evidence type="ECO:0000256" key="2">
    <source>
        <dbReference type="ARBA" id="ARBA00023015"/>
    </source>
</evidence>
<dbReference type="GO" id="GO:0006352">
    <property type="term" value="P:DNA-templated transcription initiation"/>
    <property type="evidence" value="ECO:0007669"/>
    <property type="project" value="InterPro"/>
</dbReference>
<dbReference type="InterPro" id="IPR013249">
    <property type="entry name" value="RNA_pol_sigma70_r4_t2"/>
</dbReference>
<evidence type="ECO:0000313" key="8">
    <source>
        <dbReference type="Proteomes" id="UP000267268"/>
    </source>
</evidence>
<evidence type="ECO:0000259" key="5">
    <source>
        <dbReference type="Pfam" id="PF04542"/>
    </source>
</evidence>